<gene>
    <name evidence="2" type="ORF">HZU75_08355</name>
</gene>
<dbReference type="RefSeq" id="WP_180308663.1">
    <property type="nucleotide sequence ID" value="NZ_CP058952.1"/>
</dbReference>
<sequence>MHISRIKSASYSHISRPSTANSSRQTSSSDSHGLWREDIQQTLQHMATQQPSYSARPAAMAQQAIAEVFARASISTTQSNLKRDTRPALTSSNTEQRNAQRLAAYQPEPAAQNTGSRLAIAA</sequence>
<keyword evidence="3" id="KW-1185">Reference proteome</keyword>
<dbReference type="AlphaFoldDB" id="A0A7D5V9P7"/>
<feature type="region of interest" description="Disordered" evidence="1">
    <location>
        <begin position="75"/>
        <end position="99"/>
    </location>
</feature>
<evidence type="ECO:0000313" key="2">
    <source>
        <dbReference type="EMBL" id="QLI81538.1"/>
    </source>
</evidence>
<feature type="compositionally biased region" description="Low complexity" evidence="1">
    <location>
        <begin position="18"/>
        <end position="31"/>
    </location>
</feature>
<dbReference type="KEGG" id="cfon:HZU75_08355"/>
<reference evidence="2 3" key="1">
    <citation type="journal article" date="2016" name="Int. J. Syst. Evol. Microbiol.">
        <title>Chitinibacter fontanus sp. nov., isolated from a spring.</title>
        <authorList>
            <person name="Sheu S.Y."/>
            <person name="Li Y.S."/>
            <person name="Young C.C."/>
            <person name="Chen W.M."/>
        </authorList>
    </citation>
    <scope>NUCLEOTIDE SEQUENCE [LARGE SCALE GENOMIC DNA]</scope>
    <source>
        <strain evidence="2 3">STM-7</strain>
    </source>
</reference>
<feature type="region of interest" description="Disordered" evidence="1">
    <location>
        <begin position="1"/>
        <end position="36"/>
    </location>
</feature>
<proteinExistence type="predicted"/>
<organism evidence="2 3">
    <name type="scientific">Chitinibacter fontanus</name>
    <dbReference type="NCBI Taxonomy" id="1737446"/>
    <lineage>
        <taxon>Bacteria</taxon>
        <taxon>Pseudomonadati</taxon>
        <taxon>Pseudomonadota</taxon>
        <taxon>Betaproteobacteria</taxon>
        <taxon>Neisseriales</taxon>
        <taxon>Chitinibacteraceae</taxon>
        <taxon>Chitinibacter</taxon>
    </lineage>
</organism>
<protein>
    <submittedName>
        <fullName evidence="2">Uncharacterized protein</fullName>
    </submittedName>
</protein>
<name>A0A7D5V9P7_9NEIS</name>
<evidence type="ECO:0000313" key="3">
    <source>
        <dbReference type="Proteomes" id="UP000510822"/>
    </source>
</evidence>
<feature type="compositionally biased region" description="Polar residues" evidence="1">
    <location>
        <begin position="88"/>
        <end position="99"/>
    </location>
</feature>
<dbReference type="Proteomes" id="UP000510822">
    <property type="component" value="Chromosome"/>
</dbReference>
<evidence type="ECO:0000256" key="1">
    <source>
        <dbReference type="SAM" id="MobiDB-lite"/>
    </source>
</evidence>
<feature type="compositionally biased region" description="Polar residues" evidence="1">
    <location>
        <begin position="7"/>
        <end position="17"/>
    </location>
</feature>
<dbReference type="EMBL" id="CP058952">
    <property type="protein sequence ID" value="QLI81538.1"/>
    <property type="molecule type" value="Genomic_DNA"/>
</dbReference>
<accession>A0A7D5V9P7</accession>